<dbReference type="InterPro" id="IPR036236">
    <property type="entry name" value="Znf_C2H2_sf"/>
</dbReference>
<evidence type="ECO:0000259" key="3">
    <source>
        <dbReference type="PROSITE" id="PS50157"/>
    </source>
</evidence>
<protein>
    <recommendedName>
        <fullName evidence="3">C2H2-type domain-containing protein</fullName>
    </recommendedName>
</protein>
<evidence type="ECO:0000256" key="1">
    <source>
        <dbReference type="PROSITE-ProRule" id="PRU00042"/>
    </source>
</evidence>
<dbReference type="InterPro" id="IPR013087">
    <property type="entry name" value="Znf_C2H2_type"/>
</dbReference>
<name>A0ABP1QCD8_9HEXA</name>
<reference evidence="4 5" key="1">
    <citation type="submission" date="2024-08" db="EMBL/GenBank/DDBJ databases">
        <authorList>
            <person name="Cucini C."/>
            <person name="Frati F."/>
        </authorList>
    </citation>
    <scope>NUCLEOTIDE SEQUENCE [LARGE SCALE GENOMIC DNA]</scope>
</reference>
<dbReference type="Gene3D" id="3.30.160.60">
    <property type="entry name" value="Classic Zinc Finger"/>
    <property type="match status" value="1"/>
</dbReference>
<dbReference type="PROSITE" id="PS50157">
    <property type="entry name" value="ZINC_FINGER_C2H2_2"/>
    <property type="match status" value="1"/>
</dbReference>
<comment type="caution">
    <text evidence="4">The sequence shown here is derived from an EMBL/GenBank/DDBJ whole genome shotgun (WGS) entry which is preliminary data.</text>
</comment>
<sequence>MSCCGCASRVLKLQSEIRSWKSKLGDEKREKKMILRWIMAVFGFDIRVDIDKETHCIRVEATENKEGMEKALVKVAFGRGDEVGMMVMEQKLESHEFFEPFEDPYEATEFPILEINSMPTQQSIVNTGIHYGHLSQNHSGPQTMSITTPIETTTTALSTGSSEQEVLYLAGNFEEGATIEGSNGQSYILVRAGEGDEMPMQLDYSSIIKEEVVDDGNLYYRLATAAPNGIETAINYLPVTQTSSLSTVVSHAPAHSLVRESEQMETDINVMTEASESSGESVVRSYVRKKPNASPKVTGQGGGGGKSVKKQKSSSSEMNIKIKNVHSKSVSTTKASSSSISKHFYLPEATAESSKSKSKQSEALNSINKKGVFEFGLTLREKAEIYVIGKAKDAVEKVSNGFRCTVCEENRYIYSNYDTAVAHTKTHYESKPYKCEHCDELFSIQKELLKHRKTIHAKPKGAVTSISSRLTPQARASRKSTEGEVLNVKSVSTTADESTSPNSQTRTIIVQAPFGKNLMSGPISISSDVLAALLGSSSNSSSITVACTSATQQPKSVAIPVVTKAPKIAMTAGSTLNPNTVSIHPERRAIDSGSGTKIQSFNISAFPSAQKDKSTMK</sequence>
<keyword evidence="5" id="KW-1185">Reference proteome</keyword>
<dbReference type="Proteomes" id="UP001642540">
    <property type="component" value="Unassembled WGS sequence"/>
</dbReference>
<keyword evidence="1" id="KW-0479">Metal-binding</keyword>
<feature type="region of interest" description="Disordered" evidence="2">
    <location>
        <begin position="273"/>
        <end position="334"/>
    </location>
</feature>
<dbReference type="EMBL" id="CAXLJM020000026">
    <property type="protein sequence ID" value="CAL8093056.1"/>
    <property type="molecule type" value="Genomic_DNA"/>
</dbReference>
<organism evidence="4 5">
    <name type="scientific">Orchesella dallaii</name>
    <dbReference type="NCBI Taxonomy" id="48710"/>
    <lineage>
        <taxon>Eukaryota</taxon>
        <taxon>Metazoa</taxon>
        <taxon>Ecdysozoa</taxon>
        <taxon>Arthropoda</taxon>
        <taxon>Hexapoda</taxon>
        <taxon>Collembola</taxon>
        <taxon>Entomobryomorpha</taxon>
        <taxon>Entomobryoidea</taxon>
        <taxon>Orchesellidae</taxon>
        <taxon>Orchesellinae</taxon>
        <taxon>Orchesella</taxon>
    </lineage>
</organism>
<keyword evidence="1" id="KW-0862">Zinc</keyword>
<feature type="region of interest" description="Disordered" evidence="2">
    <location>
        <begin position="460"/>
        <end position="483"/>
    </location>
</feature>
<accession>A0ABP1QCD8</accession>
<dbReference type="SUPFAM" id="SSF57667">
    <property type="entry name" value="beta-beta-alpha zinc fingers"/>
    <property type="match status" value="1"/>
</dbReference>
<keyword evidence="1" id="KW-0863">Zinc-finger</keyword>
<evidence type="ECO:0000313" key="5">
    <source>
        <dbReference type="Proteomes" id="UP001642540"/>
    </source>
</evidence>
<evidence type="ECO:0000313" key="4">
    <source>
        <dbReference type="EMBL" id="CAL8093056.1"/>
    </source>
</evidence>
<proteinExistence type="predicted"/>
<dbReference type="SMART" id="SM00355">
    <property type="entry name" value="ZnF_C2H2"/>
    <property type="match status" value="2"/>
</dbReference>
<dbReference type="PROSITE" id="PS00028">
    <property type="entry name" value="ZINC_FINGER_C2H2_1"/>
    <property type="match status" value="1"/>
</dbReference>
<feature type="domain" description="C2H2-type" evidence="3">
    <location>
        <begin position="433"/>
        <end position="461"/>
    </location>
</feature>
<evidence type="ECO:0000256" key="2">
    <source>
        <dbReference type="SAM" id="MobiDB-lite"/>
    </source>
</evidence>
<gene>
    <name evidence="4" type="ORF">ODALV1_LOCUS8395</name>
</gene>